<feature type="domain" description="Nitrile hydratase beta subunit-like N-terminal" evidence="2">
    <location>
        <begin position="9"/>
        <end position="95"/>
    </location>
</feature>
<dbReference type="AlphaFoldDB" id="A0AAE7UTW3"/>
<gene>
    <name evidence="3" type="ORF">G6L72_24260</name>
    <name evidence="4" type="ORF">G6M88_23145</name>
</gene>
<dbReference type="InterPro" id="IPR008990">
    <property type="entry name" value="Elect_transpt_acc-like_dom_sf"/>
</dbReference>
<evidence type="ECO:0000313" key="3">
    <source>
        <dbReference type="EMBL" id="NTF39806.1"/>
    </source>
</evidence>
<reference evidence="3 6" key="1">
    <citation type="journal article" date="2020" name="Science">
        <title>Unexpected conservation and global transmission of agrobacterial virulence plasmids.</title>
        <authorList>
            <person name="Weisberg A.J."/>
            <person name="Davis E.W. 2nd"/>
            <person name="Tabima J."/>
            <person name="Belcher M.S."/>
            <person name="Miller M."/>
            <person name="Kuo C.H."/>
            <person name="Loper J.E."/>
            <person name="Grunwald N.J."/>
            <person name="Putnam M.L."/>
            <person name="Chang J.H."/>
        </authorList>
    </citation>
    <scope>NUCLEOTIDE SEQUENCE [LARGE SCALE GENOMIC DNA]</scope>
    <source>
        <strain evidence="3 6">A19/93</strain>
    </source>
</reference>
<reference evidence="4" key="2">
    <citation type="submission" date="2020-02" db="EMBL/GenBank/DDBJ databases">
        <title>Unexpected conservation and global transmission of agrobacterial virulence plasmids.</title>
        <authorList>
            <person name="Weisberg A.J."/>
            <person name="Davis E.W. II"/>
            <person name="Tabima J.R."/>
            <person name="Belcher M.S."/>
            <person name="Miller M."/>
            <person name="Kuo C.-H."/>
            <person name="Loper J.E."/>
            <person name="Grunwald N.J."/>
            <person name="Putnam M.L."/>
            <person name="Chang J.H."/>
        </authorList>
    </citation>
    <scope>NUCLEOTIDE SEQUENCE</scope>
    <source>
        <strain evidence="4">W2/73</strain>
        <plasmid evidence="4">pW2_73_1</plasmid>
    </source>
</reference>
<evidence type="ECO:0000313" key="6">
    <source>
        <dbReference type="Proteomes" id="UP000822331"/>
    </source>
</evidence>
<accession>A0AAE7UTW3</accession>
<dbReference type="InterPro" id="IPR049054">
    <property type="entry name" value="CN_hydtase_beta-like_N"/>
</dbReference>
<feature type="region of interest" description="Disordered" evidence="1">
    <location>
        <begin position="1"/>
        <end position="30"/>
    </location>
</feature>
<dbReference type="Pfam" id="PF21006">
    <property type="entry name" value="NHase_beta_N"/>
    <property type="match status" value="1"/>
</dbReference>
<evidence type="ECO:0000313" key="5">
    <source>
        <dbReference type="Proteomes" id="UP000663912"/>
    </source>
</evidence>
<sequence>MENIEKAATHDLGGRNKYLDQPIDRNAAPIPPTEFARRVDALRLLMGEKKLMSTDEFRRHIEEMSPEEYHQLNYYERWLRSMALMLKRQGLIDEGTI</sequence>
<dbReference type="Proteomes" id="UP000663912">
    <property type="component" value="Plasmid pW2_73_1"/>
</dbReference>
<geneLocation type="plasmid" evidence="4 5">
    <name>pW2_73_1</name>
</geneLocation>
<dbReference type="Proteomes" id="UP000822331">
    <property type="component" value="Unassembled WGS sequence"/>
</dbReference>
<evidence type="ECO:0000259" key="2">
    <source>
        <dbReference type="Pfam" id="PF21006"/>
    </source>
</evidence>
<name>A0AAE7UTW3_9HYPH</name>
<keyword evidence="6" id="KW-1185">Reference proteome</keyword>
<dbReference type="KEGG" id="arui:G6M88_23145"/>
<dbReference type="Gene3D" id="1.10.472.20">
    <property type="entry name" value="Nitrile hydratase, beta subunit"/>
    <property type="match status" value="1"/>
</dbReference>
<organism evidence="4 5">
    <name type="scientific">Agrobacterium rubi</name>
    <dbReference type="NCBI Taxonomy" id="28099"/>
    <lineage>
        <taxon>Bacteria</taxon>
        <taxon>Pseudomonadati</taxon>
        <taxon>Pseudomonadota</taxon>
        <taxon>Alphaproteobacteria</taxon>
        <taxon>Hyphomicrobiales</taxon>
        <taxon>Rhizobiaceae</taxon>
        <taxon>Rhizobium/Agrobacterium group</taxon>
        <taxon>Agrobacterium</taxon>
    </lineage>
</organism>
<keyword evidence="4" id="KW-0614">Plasmid</keyword>
<proteinExistence type="predicted"/>
<dbReference type="RefSeq" id="WP_065700919.1">
    <property type="nucleotide sequence ID" value="NZ_CP049208.1"/>
</dbReference>
<dbReference type="InterPro" id="IPR042262">
    <property type="entry name" value="CN_hydtase_beta_C"/>
</dbReference>
<feature type="compositionally biased region" description="Basic and acidic residues" evidence="1">
    <location>
        <begin position="1"/>
        <end position="18"/>
    </location>
</feature>
<dbReference type="EMBL" id="JAAMCP010000017">
    <property type="protein sequence ID" value="NTF39806.1"/>
    <property type="molecule type" value="Genomic_DNA"/>
</dbReference>
<protein>
    <submittedName>
        <fullName evidence="4">Nitrile hydratase subunit beta</fullName>
    </submittedName>
</protein>
<dbReference type="EMBL" id="CP049208">
    <property type="protein sequence ID" value="QTG03355.1"/>
    <property type="molecule type" value="Genomic_DNA"/>
</dbReference>
<dbReference type="SUPFAM" id="SSF50090">
    <property type="entry name" value="Electron transport accessory proteins"/>
    <property type="match status" value="1"/>
</dbReference>
<evidence type="ECO:0000256" key="1">
    <source>
        <dbReference type="SAM" id="MobiDB-lite"/>
    </source>
</evidence>
<evidence type="ECO:0000313" key="4">
    <source>
        <dbReference type="EMBL" id="QTG03355.1"/>
    </source>
</evidence>